<dbReference type="GO" id="GO:0006508">
    <property type="term" value="P:proteolysis"/>
    <property type="evidence" value="ECO:0007669"/>
    <property type="project" value="InterPro"/>
</dbReference>
<evidence type="ECO:0000256" key="1">
    <source>
        <dbReference type="ARBA" id="ARBA00022737"/>
    </source>
</evidence>
<keyword evidence="1" id="KW-0677">Repeat</keyword>
<name>A0A1W1YXL5_9FIRM</name>
<dbReference type="GO" id="GO:0004252">
    <property type="term" value="F:serine-type endopeptidase activity"/>
    <property type="evidence" value="ECO:0007669"/>
    <property type="project" value="InterPro"/>
</dbReference>
<sequence length="350" mass="37890">MIVVLNENKAVFDATGVSRWHDAGYDGSLGLSLTFERFPIEANMKDNVSALFTDIAPLVDGDGHGYFTAMAHLQVAPGRKIVQMYEPDAPGTVGLVDGFLKDTALPLLLKMKPDTGFRSMIWPKAGYDSVYGQLMPFCTLVNSAGNSGDSNYSKLMKDEAWLGCGAVALVNGEWRVENYTSSSEYVDFCAPTGFYQPTTTGIAVNQFGTSFSGPFLSGQIALINHFFLKNIGRSLSMSEMTAFLKANSVDMGITGKDVYTGNGLVILPDPTSINLKDYETAIVVPVAGSTESEEDMASTPSSWATEAATWATDNGLIVGDETGDCKWQDTLTREQLAVILKRYSDKFITD</sequence>
<reference evidence="3 4" key="1">
    <citation type="submission" date="2017-04" db="EMBL/GenBank/DDBJ databases">
        <authorList>
            <person name="Afonso C.L."/>
            <person name="Miller P.J."/>
            <person name="Scott M.A."/>
            <person name="Spackman E."/>
            <person name="Goraichik I."/>
            <person name="Dimitrov K.M."/>
            <person name="Suarez D.L."/>
            <person name="Swayne D.E."/>
        </authorList>
    </citation>
    <scope>NUCLEOTIDE SEQUENCE [LARGE SCALE GENOMIC DNA]</scope>
    <source>
        <strain evidence="3 4">DSM 12816</strain>
    </source>
</reference>
<dbReference type="OrthoDB" id="1776227at2"/>
<proteinExistence type="predicted"/>
<dbReference type="InterPro" id="IPR001119">
    <property type="entry name" value="SLH_dom"/>
</dbReference>
<evidence type="ECO:0000259" key="2">
    <source>
        <dbReference type="PROSITE" id="PS51272"/>
    </source>
</evidence>
<evidence type="ECO:0000313" key="3">
    <source>
        <dbReference type="EMBL" id="SMC40935.1"/>
    </source>
</evidence>
<accession>A0A1W1YXL5</accession>
<dbReference type="SUPFAM" id="SSF52743">
    <property type="entry name" value="Subtilisin-like"/>
    <property type="match status" value="1"/>
</dbReference>
<dbReference type="EMBL" id="FWXW01000001">
    <property type="protein sequence ID" value="SMC40935.1"/>
    <property type="molecule type" value="Genomic_DNA"/>
</dbReference>
<dbReference type="RefSeq" id="WP_143806845.1">
    <property type="nucleotide sequence ID" value="NZ_FWXW01000001.1"/>
</dbReference>
<dbReference type="PROSITE" id="PS51272">
    <property type="entry name" value="SLH"/>
    <property type="match status" value="1"/>
</dbReference>
<organism evidence="3 4">
    <name type="scientific">Papillibacter cinnamivorans DSM 12816</name>
    <dbReference type="NCBI Taxonomy" id="1122930"/>
    <lineage>
        <taxon>Bacteria</taxon>
        <taxon>Bacillati</taxon>
        <taxon>Bacillota</taxon>
        <taxon>Clostridia</taxon>
        <taxon>Eubacteriales</taxon>
        <taxon>Oscillospiraceae</taxon>
        <taxon>Papillibacter</taxon>
    </lineage>
</organism>
<dbReference type="InterPro" id="IPR036852">
    <property type="entry name" value="Peptidase_S8/S53_dom_sf"/>
</dbReference>
<dbReference type="Gene3D" id="3.40.50.200">
    <property type="entry name" value="Peptidase S8/S53 domain"/>
    <property type="match status" value="1"/>
</dbReference>
<feature type="domain" description="SLH" evidence="2">
    <location>
        <begin position="291"/>
        <end position="350"/>
    </location>
</feature>
<dbReference type="Proteomes" id="UP000192790">
    <property type="component" value="Unassembled WGS sequence"/>
</dbReference>
<gene>
    <name evidence="3" type="ORF">SAMN02745168_0758</name>
</gene>
<dbReference type="AlphaFoldDB" id="A0A1W1YXL5"/>
<evidence type="ECO:0000313" key="4">
    <source>
        <dbReference type="Proteomes" id="UP000192790"/>
    </source>
</evidence>
<protein>
    <recommendedName>
        <fullName evidence="2">SLH domain-containing protein</fullName>
    </recommendedName>
</protein>
<dbReference type="STRING" id="1122930.SAMN02745168_0758"/>
<keyword evidence="4" id="KW-1185">Reference proteome</keyword>